<keyword evidence="1" id="KW-1133">Transmembrane helix</keyword>
<reference evidence="3 4" key="1">
    <citation type="submission" date="2020-08" db="EMBL/GenBank/DDBJ databases">
        <title>Genomic Encyclopedia of Type Strains, Phase IV (KMG-IV): sequencing the most valuable type-strain genomes for metagenomic binning, comparative biology and taxonomic classification.</title>
        <authorList>
            <person name="Goeker M."/>
        </authorList>
    </citation>
    <scope>NUCLEOTIDE SEQUENCE [LARGE SCALE GENOMIC DNA]</scope>
    <source>
        <strain evidence="3 4">DSM 7465</strain>
    </source>
</reference>
<organism evidence="3 4">
    <name type="scientific">Rhizorhapis suberifaciens</name>
    <name type="common">corky root of lettuce</name>
    <dbReference type="NCBI Taxonomy" id="13656"/>
    <lineage>
        <taxon>Bacteria</taxon>
        <taxon>Pseudomonadati</taxon>
        <taxon>Pseudomonadota</taxon>
        <taxon>Alphaproteobacteria</taxon>
        <taxon>Sphingomonadales</taxon>
        <taxon>Sphingomonadaceae</taxon>
        <taxon>Rhizorhapis</taxon>
    </lineage>
</organism>
<keyword evidence="1" id="KW-0812">Transmembrane</keyword>
<name>A0A840HT94_9SPHN</name>
<proteinExistence type="predicted"/>
<dbReference type="RefSeq" id="WP_184474640.1">
    <property type="nucleotide sequence ID" value="NZ_JACHOV010000003.1"/>
</dbReference>
<feature type="transmembrane region" description="Helical" evidence="1">
    <location>
        <begin position="264"/>
        <end position="288"/>
    </location>
</feature>
<accession>A0A840HT94</accession>
<dbReference type="Pfam" id="PF13795">
    <property type="entry name" value="HupE_UreJ_2"/>
    <property type="match status" value="1"/>
</dbReference>
<feature type="transmembrane region" description="Helical" evidence="1">
    <location>
        <begin position="230"/>
        <end position="252"/>
    </location>
</feature>
<evidence type="ECO:0000313" key="3">
    <source>
        <dbReference type="EMBL" id="MBB4640820.1"/>
    </source>
</evidence>
<keyword evidence="2" id="KW-0732">Signal</keyword>
<feature type="chain" id="PRO_5032935498" evidence="2">
    <location>
        <begin position="23"/>
        <end position="330"/>
    </location>
</feature>
<evidence type="ECO:0000256" key="1">
    <source>
        <dbReference type="SAM" id="Phobius"/>
    </source>
</evidence>
<keyword evidence="4" id="KW-1185">Reference proteome</keyword>
<evidence type="ECO:0000313" key="4">
    <source>
        <dbReference type="Proteomes" id="UP000575068"/>
    </source>
</evidence>
<evidence type="ECO:0000256" key="2">
    <source>
        <dbReference type="SAM" id="SignalP"/>
    </source>
</evidence>
<dbReference type="AlphaFoldDB" id="A0A840HT94"/>
<dbReference type="InterPro" id="IPR032809">
    <property type="entry name" value="Put_HupE_UreJ"/>
</dbReference>
<feature type="signal peptide" evidence="2">
    <location>
        <begin position="1"/>
        <end position="22"/>
    </location>
</feature>
<comment type="caution">
    <text evidence="3">The sequence shown here is derived from an EMBL/GenBank/DDBJ whole genome shotgun (WGS) entry which is preliminary data.</text>
</comment>
<dbReference type="Proteomes" id="UP000575068">
    <property type="component" value="Unassembled WGS sequence"/>
</dbReference>
<gene>
    <name evidence="3" type="ORF">HNQ99_001113</name>
</gene>
<keyword evidence="1" id="KW-0472">Membrane</keyword>
<dbReference type="EMBL" id="JACHOV010000003">
    <property type="protein sequence ID" value="MBB4640820.1"/>
    <property type="molecule type" value="Genomic_DNA"/>
</dbReference>
<feature type="transmembrane region" description="Helical" evidence="1">
    <location>
        <begin position="202"/>
        <end position="218"/>
    </location>
</feature>
<protein>
    <submittedName>
        <fullName evidence="3">Hydrogenase/urease accessory protein HupE</fullName>
    </submittedName>
</protein>
<sequence length="330" mass="35455">MKAIHALLALACLICMTGIARAHDAFPLLLTVRQAGEQLYTVGLTLPPSISGRLAPELRMPPTCKRLAGQSAGAGPALFKCAQGLGGREVRLAYAGSVPSVPTLVRISWQSGETRSLVLAPGRTDVILPQPESAAGVAQQYLGLGVEHILSGYDHLLFLVCLLWLAGTPRRILVTITGFTLAHSVTLALSALGVLYVPVPPVEASIALSIVFVAREIFKGRRDTLSWRYPIAVSSSFGLLHGLGFAAVLEQIGLPQTEIVTGLLFFNLGVEVGQLLFVGTLFGLYLALRHLRSRWVHDIGNNDRFRHTSSIVVGVLASYWLVERTAGFFS</sequence>